<dbReference type="RefSeq" id="WP_073447008.1">
    <property type="nucleotide sequence ID" value="NZ_FRBK01000013.1"/>
</dbReference>
<dbReference type="EMBL" id="FRBK01000013">
    <property type="protein sequence ID" value="SHM72613.1"/>
    <property type="molecule type" value="Genomic_DNA"/>
</dbReference>
<reference evidence="2" key="1">
    <citation type="submission" date="2016-11" db="EMBL/GenBank/DDBJ databases">
        <authorList>
            <person name="Jaros S."/>
            <person name="Januszkiewicz K."/>
            <person name="Wedrychowicz H."/>
        </authorList>
    </citation>
    <scope>NUCLEOTIDE SEQUENCE [LARGE SCALE GENOMIC DNA]</scope>
    <source>
        <strain evidence="2">CGMCC 4.3555</strain>
    </source>
</reference>
<evidence type="ECO:0000313" key="2">
    <source>
        <dbReference type="Proteomes" id="UP000184388"/>
    </source>
</evidence>
<dbReference type="AlphaFoldDB" id="A0A9X8N2A7"/>
<gene>
    <name evidence="1" type="ORF">SAMN05216268_113195</name>
</gene>
<dbReference type="SUPFAM" id="SSF51905">
    <property type="entry name" value="FAD/NAD(P)-binding domain"/>
    <property type="match status" value="1"/>
</dbReference>
<sequence length="467" mass="51833">MKPTALEVDYLIIGAGAMGMAFADTLIAETDATVAIVDRYDQPGGHWTVAYPFVRLHQPSAYYGVNSRELGSGTVDQDGWNAGLHELASASEILAYFDQVMRRTLLPTGRVSYFPKSFYDGPDPQRPDVQRFHSIVSGAGFEVTVKRRTVDATYMNVTVPAMEPPKYDVAPGVHLITPNQLPALQDRPYHYTVVGAGKTGIDACLWLLSRGTDPSDITWIMPRDSWLIDRSHTQPGDSYLERETARREAVAGAHTVQELFARLEDSGLLLRLSPDVAPTAYRCATVARAELDQLRRIGDIVRHGRVRRIEENTIELDQAAIPAQAGTLYIDCTADGLERRPTVPVFDQARITLQAVVPCQQVVSAALTAHVEASYADDDTKNALCAPSQHPDSALDWIQYFGDIQERIVRWTADPALVEWLSTCRLMGRRLPEISPEQRTSLLPMFQTQKLKLERLLHQTNVAAAVN</sequence>
<comment type="caution">
    <text evidence="1">The sequence shown here is derived from an EMBL/GenBank/DDBJ whole genome shotgun (WGS) entry which is preliminary data.</text>
</comment>
<dbReference type="Pfam" id="PF13450">
    <property type="entry name" value="NAD_binding_8"/>
    <property type="match status" value="1"/>
</dbReference>
<evidence type="ECO:0000313" key="1">
    <source>
        <dbReference type="EMBL" id="SHM72613.1"/>
    </source>
</evidence>
<name>A0A9X8N2A7_9ACTN</name>
<dbReference type="Proteomes" id="UP000184388">
    <property type="component" value="Unassembled WGS sequence"/>
</dbReference>
<organism evidence="1 2">
    <name type="scientific">Streptomyces yunnanensis</name>
    <dbReference type="NCBI Taxonomy" id="156453"/>
    <lineage>
        <taxon>Bacteria</taxon>
        <taxon>Bacillati</taxon>
        <taxon>Actinomycetota</taxon>
        <taxon>Actinomycetes</taxon>
        <taxon>Kitasatosporales</taxon>
        <taxon>Streptomycetaceae</taxon>
        <taxon>Streptomyces</taxon>
    </lineage>
</organism>
<protein>
    <submittedName>
        <fullName evidence="1">NAD(P)-binding Rossmann-like domain-containing protein</fullName>
    </submittedName>
</protein>
<accession>A0A9X8N2A7</accession>
<dbReference type="Gene3D" id="3.50.50.60">
    <property type="entry name" value="FAD/NAD(P)-binding domain"/>
    <property type="match status" value="2"/>
</dbReference>
<dbReference type="InterPro" id="IPR036188">
    <property type="entry name" value="FAD/NAD-bd_sf"/>
</dbReference>
<proteinExistence type="predicted"/>